<comment type="caution">
    <text evidence="3">The sequence shown here is derived from an EMBL/GenBank/DDBJ whole genome shotgun (WGS) entry which is preliminary data.</text>
</comment>
<dbReference type="AlphaFoldDB" id="A0A919XJ17"/>
<dbReference type="EMBL" id="BORQ01000005">
    <property type="protein sequence ID" value="GIO33106.1"/>
    <property type="molecule type" value="Genomic_DNA"/>
</dbReference>
<name>A0A919XJ17_9BACL</name>
<feature type="domain" description="DnaB/C C-terminal" evidence="2">
    <location>
        <begin position="145"/>
        <end position="213"/>
    </location>
</feature>
<evidence type="ECO:0000313" key="4">
    <source>
        <dbReference type="Proteomes" id="UP000679779"/>
    </source>
</evidence>
<sequence>MDYIAELNAFIDWLETNPLEPTTQTLWMHLMAIANKSGCPEWFTVANPLLQAKVGVSENTLSKHRNYLVQKGRIQYKSQGKQKAGKYKIISFTSNDAVNREVKGEANREVQSEVKSSALLKDFNSSASASSSSSGEYESFYAAHKRVFGFECNPFQSGLLAGYIDQDGMEESVVIRAIERAGSAAAGYNFKLITRILDDYFKSGALTLSQAIELDKQYDARKRNLRVANSPAGGRKLGKVHSFAELAKGATQE</sequence>
<accession>A0A919XJ17</accession>
<evidence type="ECO:0000313" key="3">
    <source>
        <dbReference type="EMBL" id="GIO33106.1"/>
    </source>
</evidence>
<keyword evidence="4" id="KW-1185">Reference proteome</keyword>
<dbReference type="InterPro" id="IPR034829">
    <property type="entry name" value="DnaD-like_sf"/>
</dbReference>
<organism evidence="3 4">
    <name type="scientific">Paenibacillus albilobatus</name>
    <dbReference type="NCBI Taxonomy" id="2716884"/>
    <lineage>
        <taxon>Bacteria</taxon>
        <taxon>Bacillati</taxon>
        <taxon>Bacillota</taxon>
        <taxon>Bacilli</taxon>
        <taxon>Bacillales</taxon>
        <taxon>Paenibacillaceae</taxon>
        <taxon>Paenibacillus</taxon>
    </lineage>
</organism>
<protein>
    <recommendedName>
        <fullName evidence="2">DnaB/C C-terminal domain-containing protein</fullName>
    </recommendedName>
</protein>
<evidence type="ECO:0000256" key="1">
    <source>
        <dbReference type="ARBA" id="ARBA00093462"/>
    </source>
</evidence>
<dbReference type="Gene3D" id="1.10.10.630">
    <property type="entry name" value="DnaD domain-like"/>
    <property type="match status" value="1"/>
</dbReference>
<dbReference type="InterPro" id="IPR006343">
    <property type="entry name" value="DnaB/C_C"/>
</dbReference>
<gene>
    <name evidence="3" type="ORF">J2TS6_42470</name>
</gene>
<evidence type="ECO:0000259" key="2">
    <source>
        <dbReference type="Pfam" id="PF07261"/>
    </source>
</evidence>
<proteinExistence type="inferred from homology"/>
<dbReference type="Pfam" id="PF07261">
    <property type="entry name" value="DnaB_2"/>
    <property type="match status" value="1"/>
</dbReference>
<dbReference type="Proteomes" id="UP000679779">
    <property type="component" value="Unassembled WGS sequence"/>
</dbReference>
<reference evidence="3" key="1">
    <citation type="submission" date="2021-03" db="EMBL/GenBank/DDBJ databases">
        <title>Antimicrobial resistance genes in bacteria isolated from Japanese honey, and their potential for conferring macrolide and lincosamide resistance in the American foulbrood pathogen Paenibacillus larvae.</title>
        <authorList>
            <person name="Okamoto M."/>
            <person name="Kumagai M."/>
            <person name="Kanamori H."/>
            <person name="Takamatsu D."/>
        </authorList>
    </citation>
    <scope>NUCLEOTIDE SEQUENCE</scope>
    <source>
        <strain evidence="3">J2TS6</strain>
    </source>
</reference>
<dbReference type="RefSeq" id="WP_212958264.1">
    <property type="nucleotide sequence ID" value="NZ_BORQ01000005.1"/>
</dbReference>
<comment type="similarity">
    <text evidence="1">Belongs to the DnaB/DnaD family.</text>
</comment>